<dbReference type="InterPro" id="IPR001375">
    <property type="entry name" value="Peptidase_S9_cat"/>
</dbReference>
<evidence type="ECO:0000256" key="1">
    <source>
        <dbReference type="ARBA" id="ARBA00001070"/>
    </source>
</evidence>
<evidence type="ECO:0000259" key="6">
    <source>
        <dbReference type="Pfam" id="PF00326"/>
    </source>
</evidence>
<evidence type="ECO:0000256" key="4">
    <source>
        <dbReference type="ARBA" id="ARBA00022801"/>
    </source>
</evidence>
<proteinExistence type="predicted"/>
<protein>
    <recommendedName>
        <fullName evidence="2">prolyl oligopeptidase</fullName>
        <ecNumber evidence="2">3.4.21.26</ecNumber>
    </recommendedName>
</protein>
<keyword evidence="9" id="KW-1185">Reference proteome</keyword>
<dbReference type="Pfam" id="PF00326">
    <property type="entry name" value="Peptidase_S9"/>
    <property type="match status" value="1"/>
</dbReference>
<dbReference type="eggNOG" id="COG1770">
    <property type="taxonomic scope" value="Bacteria"/>
</dbReference>
<dbReference type="InterPro" id="IPR023302">
    <property type="entry name" value="Pept_S9A_N"/>
</dbReference>
<dbReference type="SUPFAM" id="SSF53474">
    <property type="entry name" value="alpha/beta-Hydrolases"/>
    <property type="match status" value="1"/>
</dbReference>
<dbReference type="GO" id="GO:0005829">
    <property type="term" value="C:cytosol"/>
    <property type="evidence" value="ECO:0007669"/>
    <property type="project" value="TreeGrafter"/>
</dbReference>
<comment type="caution">
    <text evidence="8">The sequence shown here is derived from an EMBL/GenBank/DDBJ whole genome shotgun (WGS) entry which is preliminary data.</text>
</comment>
<reference evidence="8 9" key="1">
    <citation type="journal article" date="2011" name="J. Bacteriol.">
        <title>Genome sequence of the algicidal bacterium Kordia algicida OT-1.</title>
        <authorList>
            <person name="Lee H.S."/>
            <person name="Kang S.G."/>
            <person name="Kwon K.K."/>
            <person name="Lee J.H."/>
            <person name="Kim S.J."/>
        </authorList>
    </citation>
    <scope>NUCLEOTIDE SEQUENCE [LARGE SCALE GENOMIC DNA]</scope>
    <source>
        <strain evidence="8 9">OT-1</strain>
    </source>
</reference>
<feature type="domain" description="Peptidase S9 prolyl oligopeptidase catalytic" evidence="6">
    <location>
        <begin position="511"/>
        <end position="717"/>
    </location>
</feature>
<keyword evidence="5" id="KW-0720">Serine protease</keyword>
<dbReference type="PANTHER" id="PTHR42881">
    <property type="entry name" value="PROLYL ENDOPEPTIDASE"/>
    <property type="match status" value="1"/>
</dbReference>
<keyword evidence="3" id="KW-0645">Protease</keyword>
<dbReference type="Pfam" id="PF02897">
    <property type="entry name" value="Peptidase_S9_N"/>
    <property type="match status" value="1"/>
</dbReference>
<dbReference type="EC" id="3.4.21.26" evidence="2"/>
<dbReference type="InterPro" id="IPR002470">
    <property type="entry name" value="Peptidase_S9A"/>
</dbReference>
<dbReference type="OrthoDB" id="9801421at2"/>
<evidence type="ECO:0000259" key="7">
    <source>
        <dbReference type="Pfam" id="PF02897"/>
    </source>
</evidence>
<sequence length="724" mass="82619">MKYSFVLYFLCLGLFEQCVTNEDHSNAILHHTTTNTYFSKTIEDPYQHLENLKDTTVLSWLNYQNDYTRNILQNISGRQKLLERIKENDEMRSEAVFNLKVLSLNAYYYLKYSDNHEANILYFQAGIDGAETELFNSENYKKTSKHKYIINYFQPSWNGKKIAIGFTKNDEEFSEVVIYDVATKTFHDEIIDHCWPSELGGINWLDDNSGFTYLHIPDIDTTSPNYILDAATVVYRLGDNPKDLHIIFSRKTHPQLNLKPADFPIVNIFGKNQKYMFGRVGGIGFKDYYYAPTSELENETVSWKPLFKKKHKIEKFLPYQDEIYFLSAQKASNFSLFKTSFDQLNFDTPTEVVPALANEILKDFVITSEGLFYTTTKNGVSASLFRLEDATVEKITLPAATGSISLSSIATTSPALWIETESWISHRNRYRYNVEKKTFVKENVTPVVKYPELEDIVVKEIEIASHDGVKVPLSIIYRKGMLKNGKNRMLLNGYGSYNWINAPMLYPYLLYWIAEGGVYAVAHVRGGGEKGEQWHKAGYKTTKPNTWKDFIACTEYLIDKGYTSPEKFAVWGGSAGGINIGRAVTERPDLYAVAIIRVGLLNTLRSEIAPNGQNNIKEFGTIKDSIEFEALLEMDAYHHVEEDTHYPAMLLTAGINDSRVAAWQPAKFAARVQVATSSGSPVLLSINFDEGHGFDRTQKSKREELADIISFALWQTGSEKYRVN</sequence>
<dbReference type="Gene3D" id="2.130.10.120">
    <property type="entry name" value="Prolyl oligopeptidase, N-terminal domain"/>
    <property type="match status" value="1"/>
</dbReference>
<evidence type="ECO:0000313" key="9">
    <source>
        <dbReference type="Proteomes" id="UP000002945"/>
    </source>
</evidence>
<dbReference type="PANTHER" id="PTHR42881:SF2">
    <property type="entry name" value="PROLYL ENDOPEPTIDASE"/>
    <property type="match status" value="1"/>
</dbReference>
<keyword evidence="4" id="KW-0378">Hydrolase</keyword>
<dbReference type="SUPFAM" id="SSF50993">
    <property type="entry name" value="Peptidase/esterase 'gauge' domain"/>
    <property type="match status" value="1"/>
</dbReference>
<gene>
    <name evidence="8" type="ORF">KAOT1_15668</name>
</gene>
<name>A9DQA9_9FLAO</name>
<dbReference type="Proteomes" id="UP000002945">
    <property type="component" value="Unassembled WGS sequence"/>
</dbReference>
<dbReference type="AlphaFoldDB" id="A9DQA9"/>
<dbReference type="RefSeq" id="WP_007095671.1">
    <property type="nucleotide sequence ID" value="NZ_CP142125.1"/>
</dbReference>
<evidence type="ECO:0000256" key="2">
    <source>
        <dbReference type="ARBA" id="ARBA00011897"/>
    </source>
</evidence>
<dbReference type="EMBL" id="ABIB01000003">
    <property type="protein sequence ID" value="EDP96615.1"/>
    <property type="molecule type" value="Genomic_DNA"/>
</dbReference>
<dbReference type="GO" id="GO:0070012">
    <property type="term" value="F:oligopeptidase activity"/>
    <property type="evidence" value="ECO:0007669"/>
    <property type="project" value="TreeGrafter"/>
</dbReference>
<dbReference type="PRINTS" id="PR00862">
    <property type="entry name" value="PROLIGOPTASE"/>
</dbReference>
<feature type="domain" description="Peptidase S9A N-terminal" evidence="7">
    <location>
        <begin position="32"/>
        <end position="437"/>
    </location>
</feature>
<evidence type="ECO:0000313" key="8">
    <source>
        <dbReference type="EMBL" id="EDP96615.1"/>
    </source>
</evidence>
<dbReference type="HOGENOM" id="CLU_011290_1_1_10"/>
<dbReference type="InterPro" id="IPR051167">
    <property type="entry name" value="Prolyl_oligopep/macrocyclase"/>
</dbReference>
<organism evidence="8 9">
    <name type="scientific">Kordia algicida OT-1</name>
    <dbReference type="NCBI Taxonomy" id="391587"/>
    <lineage>
        <taxon>Bacteria</taxon>
        <taxon>Pseudomonadati</taxon>
        <taxon>Bacteroidota</taxon>
        <taxon>Flavobacteriia</taxon>
        <taxon>Flavobacteriales</taxon>
        <taxon>Flavobacteriaceae</taxon>
        <taxon>Kordia</taxon>
    </lineage>
</organism>
<dbReference type="InterPro" id="IPR029058">
    <property type="entry name" value="AB_hydrolase_fold"/>
</dbReference>
<dbReference type="Gene3D" id="3.40.50.1820">
    <property type="entry name" value="alpha/beta hydrolase"/>
    <property type="match status" value="1"/>
</dbReference>
<accession>A9DQA9</accession>
<evidence type="ECO:0000256" key="5">
    <source>
        <dbReference type="ARBA" id="ARBA00022825"/>
    </source>
</evidence>
<comment type="catalytic activity">
    <reaction evidence="1">
        <text>Hydrolysis of Pro-|-Xaa &gt;&gt; Ala-|-Xaa in oligopeptides.</text>
        <dbReference type="EC" id="3.4.21.26"/>
    </reaction>
</comment>
<dbReference type="GO" id="GO:0004252">
    <property type="term" value="F:serine-type endopeptidase activity"/>
    <property type="evidence" value="ECO:0007669"/>
    <property type="project" value="UniProtKB-EC"/>
</dbReference>
<evidence type="ECO:0000256" key="3">
    <source>
        <dbReference type="ARBA" id="ARBA00022670"/>
    </source>
</evidence>
<dbReference type="GO" id="GO:0006508">
    <property type="term" value="P:proteolysis"/>
    <property type="evidence" value="ECO:0007669"/>
    <property type="project" value="UniProtKB-KW"/>
</dbReference>